<gene>
    <name evidence="2" type="ORF">CQW29_15530</name>
</gene>
<feature type="compositionally biased region" description="Basic and acidic residues" evidence="1">
    <location>
        <begin position="41"/>
        <end position="52"/>
    </location>
</feature>
<evidence type="ECO:0000313" key="2">
    <source>
        <dbReference type="EMBL" id="PRD14577.1"/>
    </source>
</evidence>
<comment type="caution">
    <text evidence="2">The sequence shown here is derived from an EMBL/GenBank/DDBJ whole genome shotgun (WGS) entry which is preliminary data.</text>
</comment>
<accession>A0A2S9I9V7</accession>
<proteinExistence type="predicted"/>
<dbReference type="EMBL" id="PDET01000010">
    <property type="protein sequence ID" value="PRD14577.1"/>
    <property type="molecule type" value="Genomic_DNA"/>
</dbReference>
<feature type="region of interest" description="Disordered" evidence="1">
    <location>
        <begin position="1"/>
        <end position="52"/>
    </location>
</feature>
<dbReference type="Proteomes" id="UP000239181">
    <property type="component" value="Unassembled WGS sequence"/>
</dbReference>
<evidence type="ECO:0000313" key="3">
    <source>
        <dbReference type="Proteomes" id="UP000239181"/>
    </source>
</evidence>
<dbReference type="AlphaFoldDB" id="A0A2S9I9V7"/>
<sequence>MVRSSSNTAQVQSAPTGATPASSDVDSGKPVLAQQNINAEAHSEKYKTESEKLQQCQSQLEALKVMSPAQYTRMRNSFDYLMNGAAQYANLRQKINADTQDTVDALYRYRSNLLCAQIAQTLLDGLTRRGEARP</sequence>
<reference evidence="2 3" key="1">
    <citation type="submission" date="2017-10" db="EMBL/GenBank/DDBJ databases">
        <title>Draft genome of two endophytic bacteria isolated from 'guarana' Paullinia cupana (Mart.) Ducke.</title>
        <authorList>
            <person name="Siqueira K.A."/>
            <person name="Liotti R.G."/>
            <person name="Mendes T.A."/>
            <person name="Soares M.A."/>
        </authorList>
    </citation>
    <scope>NUCLEOTIDE SEQUENCE [LARGE SCALE GENOMIC DNA]</scope>
    <source>
        <strain evidence="2 3">342</strain>
    </source>
</reference>
<name>A0A2S9I9V7_9GAMM</name>
<evidence type="ECO:0000256" key="1">
    <source>
        <dbReference type="SAM" id="MobiDB-lite"/>
    </source>
</evidence>
<protein>
    <submittedName>
        <fullName evidence="2">Uncharacterized protein</fullName>
    </submittedName>
</protein>
<organism evidence="2 3">
    <name type="scientific">Pantoea coffeiphila</name>
    <dbReference type="NCBI Taxonomy" id="1465635"/>
    <lineage>
        <taxon>Bacteria</taxon>
        <taxon>Pseudomonadati</taxon>
        <taxon>Pseudomonadota</taxon>
        <taxon>Gammaproteobacteria</taxon>
        <taxon>Enterobacterales</taxon>
        <taxon>Erwiniaceae</taxon>
        <taxon>Pantoea</taxon>
    </lineage>
</organism>
<feature type="compositionally biased region" description="Polar residues" evidence="1">
    <location>
        <begin position="1"/>
        <end position="25"/>
    </location>
</feature>
<keyword evidence="3" id="KW-1185">Reference proteome</keyword>